<proteinExistence type="predicted"/>
<dbReference type="EMBL" id="CVQH01001002">
    <property type="protein sequence ID" value="CRJ93428.1"/>
    <property type="molecule type" value="Genomic_DNA"/>
</dbReference>
<keyword evidence="3" id="KW-1185">Reference proteome</keyword>
<sequence>RPGPRGCQVQHLRQHDCAQRRHGHDEDNHARGDGAGFQARLHCARRARALQRQGAQEPYRRPVRGRQRLGRSDEVAAIRRPRIPRRRAPDARGCPAEVGRHQEL</sequence>
<feature type="region of interest" description="Disordered" evidence="1">
    <location>
        <begin position="48"/>
        <end position="104"/>
    </location>
</feature>
<gene>
    <name evidence="2" type="ORF">BN1708_009384</name>
</gene>
<evidence type="ECO:0000313" key="3">
    <source>
        <dbReference type="Proteomes" id="UP000044602"/>
    </source>
</evidence>
<organism evidence="2 3">
    <name type="scientific">Verticillium longisporum</name>
    <name type="common">Verticillium dahliae var. longisporum</name>
    <dbReference type="NCBI Taxonomy" id="100787"/>
    <lineage>
        <taxon>Eukaryota</taxon>
        <taxon>Fungi</taxon>
        <taxon>Dikarya</taxon>
        <taxon>Ascomycota</taxon>
        <taxon>Pezizomycotina</taxon>
        <taxon>Sordariomycetes</taxon>
        <taxon>Hypocreomycetidae</taxon>
        <taxon>Glomerellales</taxon>
        <taxon>Plectosphaerellaceae</taxon>
        <taxon>Verticillium</taxon>
    </lineage>
</organism>
<feature type="non-terminal residue" evidence="2">
    <location>
        <position position="1"/>
    </location>
</feature>
<feature type="compositionally biased region" description="Basic and acidic residues" evidence="1">
    <location>
        <begin position="13"/>
        <end position="32"/>
    </location>
</feature>
<dbReference type="Proteomes" id="UP000044602">
    <property type="component" value="Unassembled WGS sequence"/>
</dbReference>
<reference evidence="2 3" key="1">
    <citation type="submission" date="2015-05" db="EMBL/GenBank/DDBJ databases">
        <authorList>
            <person name="Wang D.B."/>
            <person name="Wang M."/>
        </authorList>
    </citation>
    <scope>NUCLEOTIDE SEQUENCE [LARGE SCALE GENOMIC DNA]</scope>
    <source>
        <strain evidence="2">VL1</strain>
    </source>
</reference>
<protein>
    <submittedName>
        <fullName evidence="2">Uncharacterized protein</fullName>
    </submittedName>
</protein>
<dbReference type="AlphaFoldDB" id="A0A0G4KGC7"/>
<evidence type="ECO:0000313" key="2">
    <source>
        <dbReference type="EMBL" id="CRJ93428.1"/>
    </source>
</evidence>
<name>A0A0G4KGC7_VERLO</name>
<evidence type="ECO:0000256" key="1">
    <source>
        <dbReference type="SAM" id="MobiDB-lite"/>
    </source>
</evidence>
<feature type="region of interest" description="Disordered" evidence="1">
    <location>
        <begin position="1"/>
        <end position="35"/>
    </location>
</feature>
<accession>A0A0G4KGC7</accession>